<dbReference type="SUPFAM" id="SSF54236">
    <property type="entry name" value="Ubiquitin-like"/>
    <property type="match status" value="1"/>
</dbReference>
<dbReference type="eggNOG" id="KOG1364">
    <property type="taxonomic scope" value="Eukaryota"/>
</dbReference>
<sequence>MDDELISNFIAITTATTEKAERYLQVCDNDLERAVTLYLENDGADLGGAEPSGGSRAAADDDTDADAYARQLQEEEYANNGGEVREAIQRRTDTLVGGDDDDGFGGWQNDYLPQHAPGGPGTYRGTGSRPAGIFSQRLRPADEDEDDMIIIDSDDEEEDDDPYEANIRRQRTAVDTGVQPSRMTAHQNRLAKLFQPPFDIMKILGFEDARRFAREQTKWLLVSIHDTTDFRCQVLNRDFWSDKAVKDVVRENFVFVQYDSDSPEGQYYTNLYPFDDFPHVAILDPRTGEQVKVWSKALVPADWMQDVYEFLSRYSLEKGHKNPIKTKTTKPVSRMTEEEQLEYAVRKSQGHDVDEEVEVEVDGKGKAKETEVVDLDGNEADSAATGAPEADSDEDKFLAIIPDAPEEPPNEPDTTRIQLRLADGSRVVRRIRTSDPVRAIYAFVKTLEKVQGTYFELTSAREKLFPKLDQTVEEAGLKNASILVEVLD</sequence>
<evidence type="ECO:0000256" key="1">
    <source>
        <dbReference type="SAM" id="MobiDB-lite"/>
    </source>
</evidence>
<dbReference type="VEuPathDB" id="FungiDB:YALI1_F11224g"/>
<reference evidence="4 6" key="2">
    <citation type="submission" date="2018-07" db="EMBL/GenBank/DDBJ databases">
        <title>Draft Genome Assemblies for Five Robust Yarrowia lipolytica Strains Exhibiting High Lipid Production and Pentose Sugar Utilization and Sugar Alcohol Secretion from Undetoxified Lignocellulosic Biomass Hydrolysates.</title>
        <authorList>
            <consortium name="DOE Joint Genome Institute"/>
            <person name="Walker C."/>
            <person name="Ryu S."/>
            <person name="Na H."/>
            <person name="Zane M."/>
            <person name="LaButti K."/>
            <person name="Lipzen A."/>
            <person name="Haridas S."/>
            <person name="Barry K."/>
            <person name="Grigoriev I.V."/>
            <person name="Quarterman J."/>
            <person name="Slininger P."/>
            <person name="Dien B."/>
            <person name="Trinh C.T."/>
        </authorList>
    </citation>
    <scope>NUCLEOTIDE SEQUENCE [LARGE SCALE GENOMIC DNA]</scope>
    <source>
        <strain evidence="4 6">YB392</strain>
    </source>
</reference>
<protein>
    <recommendedName>
        <fullName evidence="2">UBX domain-containing protein</fullName>
    </recommendedName>
</protein>
<evidence type="ECO:0000313" key="6">
    <source>
        <dbReference type="Proteomes" id="UP000256601"/>
    </source>
</evidence>
<dbReference type="InterPro" id="IPR029071">
    <property type="entry name" value="Ubiquitin-like_domsf"/>
</dbReference>
<dbReference type="GO" id="GO:0043161">
    <property type="term" value="P:proteasome-mediated ubiquitin-dependent protein catabolic process"/>
    <property type="evidence" value="ECO:0007669"/>
    <property type="project" value="EnsemblFungi"/>
</dbReference>
<proteinExistence type="predicted"/>
<dbReference type="SMART" id="SM00594">
    <property type="entry name" value="UAS"/>
    <property type="match status" value="1"/>
</dbReference>
<dbReference type="InterPro" id="IPR009060">
    <property type="entry name" value="UBA-like_sf"/>
</dbReference>
<dbReference type="InterPro" id="IPR050730">
    <property type="entry name" value="UBX_domain-protein"/>
</dbReference>
<dbReference type="EMBL" id="KZ857325">
    <property type="protein sequence ID" value="RDW28547.1"/>
    <property type="molecule type" value="Genomic_DNA"/>
</dbReference>
<dbReference type="CDD" id="cd01767">
    <property type="entry name" value="UBX"/>
    <property type="match status" value="1"/>
</dbReference>
<dbReference type="AlphaFoldDB" id="A0A1D8NMH9"/>
<dbReference type="OrthoDB" id="270602at2759"/>
<dbReference type="GO" id="GO:0051117">
    <property type="term" value="F:ATPase binding"/>
    <property type="evidence" value="ECO:0007669"/>
    <property type="project" value="EnsemblFungi"/>
</dbReference>
<accession>A0A1D8NMH9</accession>
<name>A0A1D8NMH9_YARLL</name>
<dbReference type="Pfam" id="PF00789">
    <property type="entry name" value="UBX"/>
    <property type="match status" value="1"/>
</dbReference>
<dbReference type="Pfam" id="PF13899">
    <property type="entry name" value="Thioredoxin_7"/>
    <property type="match status" value="1"/>
</dbReference>
<dbReference type="PANTHER" id="PTHR23322">
    <property type="entry name" value="FAS-ASSOCIATED PROTEIN"/>
    <property type="match status" value="1"/>
</dbReference>
<dbReference type="GO" id="GO:0005634">
    <property type="term" value="C:nucleus"/>
    <property type="evidence" value="ECO:0007669"/>
    <property type="project" value="TreeGrafter"/>
</dbReference>
<dbReference type="InterPro" id="IPR001012">
    <property type="entry name" value="UBX_dom"/>
</dbReference>
<feature type="region of interest" description="Disordered" evidence="1">
    <location>
        <begin position="345"/>
        <end position="392"/>
    </location>
</feature>
<feature type="region of interest" description="Disordered" evidence="1">
    <location>
        <begin position="94"/>
        <end position="146"/>
    </location>
</feature>
<feature type="region of interest" description="Disordered" evidence="1">
    <location>
        <begin position="43"/>
        <end position="63"/>
    </location>
</feature>
<dbReference type="VEuPathDB" id="FungiDB:YALI0_F07843g"/>
<dbReference type="SUPFAM" id="SSF46934">
    <property type="entry name" value="UBA-like"/>
    <property type="match status" value="1"/>
</dbReference>
<evidence type="ECO:0000313" key="5">
    <source>
        <dbReference type="Proteomes" id="UP000182444"/>
    </source>
</evidence>
<dbReference type="EMBL" id="CP017558">
    <property type="protein sequence ID" value="AOW06826.1"/>
    <property type="molecule type" value="Genomic_DNA"/>
</dbReference>
<dbReference type="Proteomes" id="UP000182444">
    <property type="component" value="Chromosome 1F"/>
</dbReference>
<dbReference type="RefSeq" id="XP_505137.1">
    <property type="nucleotide sequence ID" value="XM_505137.1"/>
</dbReference>
<dbReference type="PANTHER" id="PTHR23322:SF6">
    <property type="entry name" value="UBX DOMAIN-CONTAINING PROTEIN 7"/>
    <property type="match status" value="1"/>
</dbReference>
<dbReference type="CDD" id="cd02958">
    <property type="entry name" value="UAS"/>
    <property type="match status" value="1"/>
</dbReference>
<dbReference type="SUPFAM" id="SSF52833">
    <property type="entry name" value="Thioredoxin-like"/>
    <property type="match status" value="1"/>
</dbReference>
<dbReference type="InterPro" id="IPR006577">
    <property type="entry name" value="UAS"/>
</dbReference>
<feature type="domain" description="UBX" evidence="2">
    <location>
        <begin position="410"/>
        <end position="485"/>
    </location>
</feature>
<organism evidence="3 5">
    <name type="scientific">Yarrowia lipolytica</name>
    <name type="common">Candida lipolytica</name>
    <dbReference type="NCBI Taxonomy" id="4952"/>
    <lineage>
        <taxon>Eukaryota</taxon>
        <taxon>Fungi</taxon>
        <taxon>Dikarya</taxon>
        <taxon>Ascomycota</taxon>
        <taxon>Saccharomycotina</taxon>
        <taxon>Dipodascomycetes</taxon>
        <taxon>Dipodascales</taxon>
        <taxon>Dipodascales incertae sedis</taxon>
        <taxon>Yarrowia</taxon>
    </lineage>
</organism>
<dbReference type="InterPro" id="IPR036249">
    <property type="entry name" value="Thioredoxin-like_sf"/>
</dbReference>
<dbReference type="Gene3D" id="3.40.30.10">
    <property type="entry name" value="Glutaredoxin"/>
    <property type="match status" value="1"/>
</dbReference>
<evidence type="ECO:0000259" key="2">
    <source>
        <dbReference type="PROSITE" id="PS50033"/>
    </source>
</evidence>
<dbReference type="Proteomes" id="UP000256601">
    <property type="component" value="Unassembled WGS sequence"/>
</dbReference>
<evidence type="ECO:0000313" key="3">
    <source>
        <dbReference type="EMBL" id="AOW06826.1"/>
    </source>
</evidence>
<reference evidence="3 5" key="1">
    <citation type="journal article" date="2016" name="PLoS ONE">
        <title>Sequence Assembly of Yarrowia lipolytica Strain W29/CLIB89 Shows Transposable Element Diversity.</title>
        <authorList>
            <person name="Magnan C."/>
            <person name="Yu J."/>
            <person name="Chang I."/>
            <person name="Jahn E."/>
            <person name="Kanomata Y."/>
            <person name="Wu J."/>
            <person name="Zeller M."/>
            <person name="Oakes M."/>
            <person name="Baldi P."/>
            <person name="Sandmeyer S."/>
        </authorList>
    </citation>
    <scope>NUCLEOTIDE SEQUENCE [LARGE SCALE GENOMIC DNA]</scope>
    <source>
        <strain evidence="3">CLIB89</strain>
        <strain evidence="5">CLIB89(W29)</strain>
    </source>
</reference>
<dbReference type="PROSITE" id="PS50033">
    <property type="entry name" value="UBX"/>
    <property type="match status" value="1"/>
</dbReference>
<dbReference type="Gene3D" id="3.10.20.90">
    <property type="entry name" value="Phosphatidylinositol 3-kinase Catalytic Subunit, Chain A, domain 1"/>
    <property type="match status" value="1"/>
</dbReference>
<dbReference type="OMA" id="PAIFDCQ"/>
<dbReference type="Gene3D" id="1.10.8.10">
    <property type="entry name" value="DNA helicase RuvA subunit, C-terminal domain"/>
    <property type="match status" value="1"/>
</dbReference>
<dbReference type="GO" id="GO:0043130">
    <property type="term" value="F:ubiquitin binding"/>
    <property type="evidence" value="ECO:0007669"/>
    <property type="project" value="EnsemblFungi"/>
</dbReference>
<gene>
    <name evidence="4" type="ORF">B0I71DRAFT_127239</name>
    <name evidence="3" type="ORF">YALI1_F11224g</name>
</gene>
<dbReference type="KEGG" id="yli:2908383"/>
<evidence type="ECO:0000313" key="4">
    <source>
        <dbReference type="EMBL" id="RDW28547.1"/>
    </source>
</evidence>
<dbReference type="Pfam" id="PF14555">
    <property type="entry name" value="UBA_4"/>
    <property type="match status" value="1"/>
</dbReference>
<dbReference type="GeneID" id="2908383"/>
<feature type="compositionally biased region" description="Basic and acidic residues" evidence="1">
    <location>
        <begin position="361"/>
        <end position="371"/>
    </location>
</feature>
<dbReference type="SMART" id="SM00166">
    <property type="entry name" value="UBX"/>
    <property type="match status" value="1"/>
</dbReference>